<protein>
    <submittedName>
        <fullName evidence="8">Tyrosine-type recombinase/integrase</fullName>
    </submittedName>
</protein>
<evidence type="ECO:0000256" key="5">
    <source>
        <dbReference type="PROSITE-ProRule" id="PRU01248"/>
    </source>
</evidence>
<feature type="domain" description="Core-binding (CB)" evidence="7">
    <location>
        <begin position="12"/>
        <end position="101"/>
    </location>
</feature>
<evidence type="ECO:0000256" key="4">
    <source>
        <dbReference type="ARBA" id="ARBA00023172"/>
    </source>
</evidence>
<evidence type="ECO:0000256" key="1">
    <source>
        <dbReference type="ARBA" id="ARBA00008857"/>
    </source>
</evidence>
<keyword evidence="9" id="KW-1185">Reference proteome</keyword>
<dbReference type="InterPro" id="IPR010998">
    <property type="entry name" value="Integrase_recombinase_N"/>
</dbReference>
<dbReference type="PANTHER" id="PTHR30349">
    <property type="entry name" value="PHAGE INTEGRASE-RELATED"/>
    <property type="match status" value="1"/>
</dbReference>
<dbReference type="GO" id="GO:0006310">
    <property type="term" value="P:DNA recombination"/>
    <property type="evidence" value="ECO:0007669"/>
    <property type="project" value="UniProtKB-KW"/>
</dbReference>
<comment type="similarity">
    <text evidence="1">Belongs to the 'phage' integrase family.</text>
</comment>
<evidence type="ECO:0000259" key="6">
    <source>
        <dbReference type="PROSITE" id="PS51898"/>
    </source>
</evidence>
<evidence type="ECO:0000313" key="8">
    <source>
        <dbReference type="EMBL" id="MBD1395432.1"/>
    </source>
</evidence>
<reference evidence="8" key="1">
    <citation type="submission" date="2020-09" db="EMBL/GenBank/DDBJ databases">
        <title>Novel species of Mucilaginibacter isolated from a glacier on the Tibetan Plateau.</title>
        <authorList>
            <person name="Liu Q."/>
            <person name="Xin Y.-H."/>
        </authorList>
    </citation>
    <scope>NUCLEOTIDE SEQUENCE</scope>
    <source>
        <strain evidence="8">ZB1P21</strain>
    </source>
</reference>
<dbReference type="Pfam" id="PF00589">
    <property type="entry name" value="Phage_integrase"/>
    <property type="match status" value="1"/>
</dbReference>
<dbReference type="GO" id="GO:0015074">
    <property type="term" value="P:DNA integration"/>
    <property type="evidence" value="ECO:0007669"/>
    <property type="project" value="UniProtKB-KW"/>
</dbReference>
<dbReference type="InterPro" id="IPR002104">
    <property type="entry name" value="Integrase_catalytic"/>
</dbReference>
<dbReference type="RefSeq" id="WP_191166071.1">
    <property type="nucleotide sequence ID" value="NZ_JACWMX010000012.1"/>
</dbReference>
<dbReference type="Gene3D" id="1.10.150.130">
    <property type="match status" value="1"/>
</dbReference>
<dbReference type="Gene3D" id="1.10.443.10">
    <property type="entry name" value="Intergrase catalytic core"/>
    <property type="match status" value="1"/>
</dbReference>
<dbReference type="InterPro" id="IPR044068">
    <property type="entry name" value="CB"/>
</dbReference>
<sequence length="325" mass="37017">MKSLPLNNTGFEYLQTGFREWLDILGYCESSVYSVPHYLRSFLHHLEGLGVNSVRDMQQKHIKSFYNHISQRPHIRHATGLSDSYIRMHMQAVEKFLEYLHHKGVQELPTTGVRLGAPQKKEPEVLTIEEVKMLFETTDKMPGGARSRVSTEAISARDKAMLTVYYSCGLRSNEGEQLSIDDINFDTRILHVRKGKNYKERFVPFNKTNAAYLQEYIYDYRPQMLATTSLPGRPGGAETALFISPTGEPTKGPSLRCRLQLLQQLTDDAVLQQKTVGLHTLRHSIATHLLQAGMSLEKIARFLGHSSLDSTQIYTHIVKRVNDNL</sequence>
<dbReference type="PROSITE" id="PS51898">
    <property type="entry name" value="TYR_RECOMBINASE"/>
    <property type="match status" value="1"/>
</dbReference>
<keyword evidence="4" id="KW-0233">DNA recombination</keyword>
<accession>A0A926NUV7</accession>
<keyword evidence="3 5" id="KW-0238">DNA-binding</keyword>
<dbReference type="PROSITE" id="PS51900">
    <property type="entry name" value="CB"/>
    <property type="match status" value="1"/>
</dbReference>
<dbReference type="PANTHER" id="PTHR30349:SF41">
    <property type="entry name" value="INTEGRASE_RECOMBINASE PROTEIN MJ0367-RELATED"/>
    <property type="match status" value="1"/>
</dbReference>
<proteinExistence type="inferred from homology"/>
<organism evidence="8 9">
    <name type="scientific">Mucilaginibacter glaciei</name>
    <dbReference type="NCBI Taxonomy" id="2772109"/>
    <lineage>
        <taxon>Bacteria</taxon>
        <taxon>Pseudomonadati</taxon>
        <taxon>Bacteroidota</taxon>
        <taxon>Sphingobacteriia</taxon>
        <taxon>Sphingobacteriales</taxon>
        <taxon>Sphingobacteriaceae</taxon>
        <taxon>Mucilaginibacter</taxon>
    </lineage>
</organism>
<gene>
    <name evidence="8" type="ORF">IDJ76_20180</name>
</gene>
<evidence type="ECO:0000256" key="3">
    <source>
        <dbReference type="ARBA" id="ARBA00023125"/>
    </source>
</evidence>
<dbReference type="EMBL" id="JACWMX010000012">
    <property type="protein sequence ID" value="MBD1395432.1"/>
    <property type="molecule type" value="Genomic_DNA"/>
</dbReference>
<dbReference type="Proteomes" id="UP000619078">
    <property type="component" value="Unassembled WGS sequence"/>
</dbReference>
<evidence type="ECO:0000313" key="9">
    <source>
        <dbReference type="Proteomes" id="UP000619078"/>
    </source>
</evidence>
<evidence type="ECO:0000259" key="7">
    <source>
        <dbReference type="PROSITE" id="PS51900"/>
    </source>
</evidence>
<dbReference type="AlphaFoldDB" id="A0A926NUV7"/>
<dbReference type="SUPFAM" id="SSF56349">
    <property type="entry name" value="DNA breaking-rejoining enzymes"/>
    <property type="match status" value="1"/>
</dbReference>
<dbReference type="InterPro" id="IPR050090">
    <property type="entry name" value="Tyrosine_recombinase_XerCD"/>
</dbReference>
<dbReference type="GO" id="GO:0003677">
    <property type="term" value="F:DNA binding"/>
    <property type="evidence" value="ECO:0007669"/>
    <property type="project" value="UniProtKB-UniRule"/>
</dbReference>
<dbReference type="InterPro" id="IPR011010">
    <property type="entry name" value="DNA_brk_join_enz"/>
</dbReference>
<feature type="domain" description="Tyr recombinase" evidence="6">
    <location>
        <begin position="121"/>
        <end position="325"/>
    </location>
</feature>
<name>A0A926NUV7_9SPHI</name>
<dbReference type="InterPro" id="IPR013762">
    <property type="entry name" value="Integrase-like_cat_sf"/>
</dbReference>
<keyword evidence="2" id="KW-0229">DNA integration</keyword>
<comment type="caution">
    <text evidence="8">The sequence shown here is derived from an EMBL/GenBank/DDBJ whole genome shotgun (WGS) entry which is preliminary data.</text>
</comment>
<evidence type="ECO:0000256" key="2">
    <source>
        <dbReference type="ARBA" id="ARBA00022908"/>
    </source>
</evidence>